<evidence type="ECO:0000313" key="3">
    <source>
        <dbReference type="Proteomes" id="UP000517916"/>
    </source>
</evidence>
<evidence type="ECO:0000256" key="1">
    <source>
        <dbReference type="SAM" id="SignalP"/>
    </source>
</evidence>
<dbReference type="RefSeq" id="WP_148309341.1">
    <property type="nucleotide sequence ID" value="NZ_BAAABQ010000005.1"/>
</dbReference>
<organism evidence="2 3">
    <name type="scientific">Kutzneria viridogrisea</name>
    <dbReference type="NCBI Taxonomy" id="47990"/>
    <lineage>
        <taxon>Bacteria</taxon>
        <taxon>Bacillati</taxon>
        <taxon>Actinomycetota</taxon>
        <taxon>Actinomycetes</taxon>
        <taxon>Pseudonocardiales</taxon>
        <taxon>Pseudonocardiaceae</taxon>
        <taxon>Kutzneria</taxon>
    </lineage>
</organism>
<protein>
    <recommendedName>
        <fullName evidence="4">SurA N-terminal domain-containing protein</fullName>
    </recommendedName>
</protein>
<keyword evidence="1" id="KW-0732">Signal</keyword>
<keyword evidence="3" id="KW-1185">Reference proteome</keyword>
<dbReference type="EMBL" id="JACJID010000006">
    <property type="protein sequence ID" value="MBA8929845.1"/>
    <property type="molecule type" value="Genomic_DNA"/>
</dbReference>
<proteinExistence type="predicted"/>
<comment type="caution">
    <text evidence="2">The sequence shown here is derived from an EMBL/GenBank/DDBJ whole genome shotgun (WGS) entry which is preliminary data.</text>
</comment>
<sequence length="311" mass="32463">MTLAIRRPGIMLVACAAVGALLAGCGAGPSQLGAAAIIGDHVVGIDQVQQQISAELANVPQARQLQQQGKFDQVARTIVSYAIFHELATQLATEQGIHVDQQLVDRITEQSLAAQSSGAQDGSVAPERGLLRQSVWDNQVFSAIGGKLAPRLSITVDTAVVSDKSVAVAKAKEIADNPQRADEIIKSLGANSKTNLVNKTLQLDTASQLASLFVVPQGSVVAYQFDNSGASWLVGYVKKRDTSASPVDMDSVDPQLIPAIGKGAAAVTAVQRGLKVNPRYGVWDPLALSLAPSTGEAVGVTLTAKTQNPNQ</sequence>
<evidence type="ECO:0000313" key="2">
    <source>
        <dbReference type="EMBL" id="MBA8929845.1"/>
    </source>
</evidence>
<accession>A0ABR6BSE6</accession>
<gene>
    <name evidence="2" type="ORF">BC739_007078</name>
</gene>
<reference evidence="2 3" key="1">
    <citation type="submission" date="2020-08" db="EMBL/GenBank/DDBJ databases">
        <title>Genomic Encyclopedia of Archaeal and Bacterial Type Strains, Phase II (KMG-II): from individual species to whole genera.</title>
        <authorList>
            <person name="Goeker M."/>
        </authorList>
    </citation>
    <scope>NUCLEOTIDE SEQUENCE [LARGE SCALE GENOMIC DNA]</scope>
    <source>
        <strain evidence="2 3">DSM 43850</strain>
    </source>
</reference>
<feature type="signal peptide" evidence="1">
    <location>
        <begin position="1"/>
        <end position="23"/>
    </location>
</feature>
<evidence type="ECO:0008006" key="4">
    <source>
        <dbReference type="Google" id="ProtNLM"/>
    </source>
</evidence>
<dbReference type="PROSITE" id="PS51257">
    <property type="entry name" value="PROKAR_LIPOPROTEIN"/>
    <property type="match status" value="1"/>
</dbReference>
<dbReference type="Proteomes" id="UP000517916">
    <property type="component" value="Unassembled WGS sequence"/>
</dbReference>
<name>A0ABR6BSE6_9PSEU</name>
<feature type="chain" id="PRO_5045952651" description="SurA N-terminal domain-containing protein" evidence="1">
    <location>
        <begin position="24"/>
        <end position="311"/>
    </location>
</feature>